<organism evidence="15 18">
    <name type="scientific">Ureaplasma urealyticum</name>
    <name type="common">Ureaplasma urealyticum biotype 2</name>
    <dbReference type="NCBI Taxonomy" id="2130"/>
    <lineage>
        <taxon>Bacteria</taxon>
        <taxon>Bacillati</taxon>
        <taxon>Mycoplasmatota</taxon>
        <taxon>Mycoplasmoidales</taxon>
        <taxon>Mycoplasmoidaceae</taxon>
        <taxon>Ureaplasma</taxon>
    </lineage>
</organism>
<comment type="function">
    <text evidence="12">RNA polymerase that catalyzes the synthesis of short RNA molecules used as primers for DNA polymerase during DNA replication.</text>
</comment>
<dbReference type="GO" id="GO:0003899">
    <property type="term" value="F:DNA-directed RNA polymerase activity"/>
    <property type="evidence" value="ECO:0007669"/>
    <property type="project" value="UniProtKB-UniRule"/>
</dbReference>
<keyword evidence="10 12" id="KW-0238">DNA-binding</keyword>
<keyword evidence="7 12" id="KW-0863">Zinc-finger</keyword>
<dbReference type="SUPFAM" id="SSF57783">
    <property type="entry name" value="Zinc beta-ribbon"/>
    <property type="match status" value="1"/>
</dbReference>
<dbReference type="GO" id="GO:0005737">
    <property type="term" value="C:cytoplasm"/>
    <property type="evidence" value="ECO:0007669"/>
    <property type="project" value="TreeGrafter"/>
</dbReference>
<name>A0AAP9D7J3_UREUR</name>
<accession>A0AAP9D7J3</accession>
<keyword evidence="6 12" id="KW-0479">Metal-binding</keyword>
<dbReference type="Pfam" id="PF01807">
    <property type="entry name" value="Zn_ribbon_DnaG"/>
    <property type="match status" value="1"/>
</dbReference>
<keyword evidence="1 12" id="KW-0240">DNA-directed RNA polymerase</keyword>
<dbReference type="Pfam" id="PF08275">
    <property type="entry name" value="DNAG_N"/>
    <property type="match status" value="1"/>
</dbReference>
<dbReference type="InterPro" id="IPR036977">
    <property type="entry name" value="DNA_primase_Znf_CHC2"/>
</dbReference>
<keyword evidence="4 12" id="KW-0548">Nucleotidyltransferase</keyword>
<keyword evidence="9" id="KW-0460">Magnesium</keyword>
<evidence type="ECO:0000256" key="10">
    <source>
        <dbReference type="ARBA" id="ARBA00023125"/>
    </source>
</evidence>
<dbReference type="SUPFAM" id="SSF56731">
    <property type="entry name" value="DNA primase core"/>
    <property type="match status" value="1"/>
</dbReference>
<dbReference type="InterPro" id="IPR030846">
    <property type="entry name" value="DnaG_bac"/>
</dbReference>
<dbReference type="CDD" id="cd03364">
    <property type="entry name" value="TOPRIM_DnaG_primases"/>
    <property type="match status" value="1"/>
</dbReference>
<comment type="domain">
    <text evidence="12">Contains an N-terminal zinc-binding domain, a central core domain that contains the primase activity, and a C-terminal DnaB-binding domain.</text>
</comment>
<dbReference type="GO" id="GO:0003677">
    <property type="term" value="F:DNA binding"/>
    <property type="evidence" value="ECO:0007669"/>
    <property type="project" value="UniProtKB-KW"/>
</dbReference>
<keyword evidence="13" id="KW-0175">Coiled coil</keyword>
<keyword evidence="5 12" id="KW-0235">DNA replication</keyword>
<keyword evidence="11 12" id="KW-0804">Transcription</keyword>
<dbReference type="Proteomes" id="UP000318231">
    <property type="component" value="Chromosome"/>
</dbReference>
<dbReference type="Gene3D" id="3.90.580.10">
    <property type="entry name" value="Zinc finger, CHC2-type domain"/>
    <property type="match status" value="1"/>
</dbReference>
<dbReference type="Gene3D" id="3.90.980.10">
    <property type="entry name" value="DNA primase, catalytic core, N-terminal domain"/>
    <property type="match status" value="1"/>
</dbReference>
<evidence type="ECO:0000256" key="8">
    <source>
        <dbReference type="ARBA" id="ARBA00022833"/>
    </source>
</evidence>
<evidence type="ECO:0000313" key="17">
    <source>
        <dbReference type="Proteomes" id="UP000253077"/>
    </source>
</evidence>
<evidence type="ECO:0000256" key="6">
    <source>
        <dbReference type="ARBA" id="ARBA00022723"/>
    </source>
</evidence>
<reference evidence="16 17" key="1">
    <citation type="submission" date="2018-07" db="EMBL/GenBank/DDBJ databases">
        <title>Ureaplasma urealyticum 1000 the multidrug-resistant clinical isolate obtained from scrapings of the urogenital tract of a woman with inflammatory diseases of the reproductive organs.</title>
        <authorList>
            <person name="Kolesnikova E.A."/>
            <person name="Alekseeva A.E."/>
            <person name="Brusnigina N.F."/>
            <person name="Makhova M.A."/>
        </authorList>
    </citation>
    <scope>NUCLEOTIDE SEQUENCE [LARGE SCALE GENOMIC DNA]</scope>
    <source>
        <strain evidence="16 17">1000</strain>
    </source>
</reference>
<dbReference type="InterPro" id="IPR037068">
    <property type="entry name" value="DNA_primase_core_N_sf"/>
</dbReference>
<dbReference type="PANTHER" id="PTHR30313:SF2">
    <property type="entry name" value="DNA PRIMASE"/>
    <property type="match status" value="1"/>
</dbReference>
<evidence type="ECO:0000256" key="5">
    <source>
        <dbReference type="ARBA" id="ARBA00022705"/>
    </source>
</evidence>
<dbReference type="GO" id="GO:0006269">
    <property type="term" value="P:DNA replication, synthesis of primer"/>
    <property type="evidence" value="ECO:0007669"/>
    <property type="project" value="UniProtKB-UniRule"/>
</dbReference>
<evidence type="ECO:0000259" key="14">
    <source>
        <dbReference type="PROSITE" id="PS50880"/>
    </source>
</evidence>
<evidence type="ECO:0000313" key="16">
    <source>
        <dbReference type="EMBL" id="RCJ00542.1"/>
    </source>
</evidence>
<dbReference type="EC" id="2.7.7.101" evidence="12"/>
<dbReference type="AlphaFoldDB" id="A0AAP9D7J3"/>
<dbReference type="InterPro" id="IPR034151">
    <property type="entry name" value="TOPRIM_DnaG_bac"/>
</dbReference>
<dbReference type="RefSeq" id="WP_004026255.1">
    <property type="nucleotide sequence ID" value="NZ_CP039963.1"/>
</dbReference>
<dbReference type="SMART" id="SM00400">
    <property type="entry name" value="ZnF_CHCC"/>
    <property type="match status" value="1"/>
</dbReference>
<keyword evidence="2 12" id="KW-0639">Primosome</keyword>
<comment type="similarity">
    <text evidence="12">Belongs to the DnaG primase family.</text>
</comment>
<keyword evidence="3 12" id="KW-0808">Transferase</keyword>
<comment type="cofactor">
    <cofactor evidence="12">
        <name>Zn(2+)</name>
        <dbReference type="ChEBI" id="CHEBI:29105"/>
    </cofactor>
    <text evidence="12">Binds 1 zinc ion per monomer.</text>
</comment>
<evidence type="ECO:0000256" key="1">
    <source>
        <dbReference type="ARBA" id="ARBA00022478"/>
    </source>
</evidence>
<evidence type="ECO:0000256" key="9">
    <source>
        <dbReference type="ARBA" id="ARBA00022842"/>
    </source>
</evidence>
<keyword evidence="8 12" id="KW-0862">Zinc</keyword>
<evidence type="ECO:0000256" key="3">
    <source>
        <dbReference type="ARBA" id="ARBA00022679"/>
    </source>
</evidence>
<dbReference type="Gene3D" id="3.40.1360.10">
    <property type="match status" value="1"/>
</dbReference>
<evidence type="ECO:0000256" key="12">
    <source>
        <dbReference type="HAMAP-Rule" id="MF_00974"/>
    </source>
</evidence>
<evidence type="ECO:0000256" key="11">
    <source>
        <dbReference type="ARBA" id="ARBA00023163"/>
    </source>
</evidence>
<dbReference type="PROSITE" id="PS50880">
    <property type="entry name" value="TOPRIM"/>
    <property type="match status" value="1"/>
</dbReference>
<dbReference type="Pfam" id="PF13155">
    <property type="entry name" value="Toprim_2"/>
    <property type="match status" value="1"/>
</dbReference>
<gene>
    <name evidence="12 15" type="primary">dnaG</name>
    <name evidence="16" type="ORF">DSQ42_02830</name>
    <name evidence="15" type="ORF">FJM05_02695</name>
</gene>
<dbReference type="EMBL" id="CP041200">
    <property type="protein sequence ID" value="QDI65083.1"/>
    <property type="molecule type" value="Genomic_DNA"/>
</dbReference>
<dbReference type="PANTHER" id="PTHR30313">
    <property type="entry name" value="DNA PRIMASE"/>
    <property type="match status" value="1"/>
</dbReference>
<dbReference type="SMART" id="SM00493">
    <property type="entry name" value="TOPRIM"/>
    <property type="match status" value="1"/>
</dbReference>
<protein>
    <recommendedName>
        <fullName evidence="12">DNA primase</fullName>
        <ecNumber evidence="12">2.7.7.101</ecNumber>
    </recommendedName>
</protein>
<evidence type="ECO:0000256" key="13">
    <source>
        <dbReference type="SAM" id="Coils"/>
    </source>
</evidence>
<dbReference type="InterPro" id="IPR006171">
    <property type="entry name" value="TOPRIM_dom"/>
</dbReference>
<evidence type="ECO:0000313" key="15">
    <source>
        <dbReference type="EMBL" id="QDI65083.1"/>
    </source>
</evidence>
<dbReference type="GO" id="GO:0000428">
    <property type="term" value="C:DNA-directed RNA polymerase complex"/>
    <property type="evidence" value="ECO:0007669"/>
    <property type="project" value="UniProtKB-KW"/>
</dbReference>
<dbReference type="EMBL" id="QOKT01000027">
    <property type="protein sequence ID" value="RCJ00542.1"/>
    <property type="molecule type" value="Genomic_DNA"/>
</dbReference>
<dbReference type="GO" id="GO:1990077">
    <property type="term" value="C:primosome complex"/>
    <property type="evidence" value="ECO:0007669"/>
    <property type="project" value="UniProtKB-KW"/>
</dbReference>
<dbReference type="Proteomes" id="UP000253077">
    <property type="component" value="Unassembled WGS sequence"/>
</dbReference>
<dbReference type="GO" id="GO:0008270">
    <property type="term" value="F:zinc ion binding"/>
    <property type="evidence" value="ECO:0007669"/>
    <property type="project" value="UniProtKB-UniRule"/>
</dbReference>
<comment type="catalytic activity">
    <reaction evidence="12">
        <text>ssDNA + n NTP = ssDNA/pppN(pN)n-1 hybrid + (n-1) diphosphate.</text>
        <dbReference type="EC" id="2.7.7.101"/>
    </reaction>
</comment>
<feature type="zinc finger region" description="CHC2-type" evidence="12">
    <location>
        <begin position="39"/>
        <end position="63"/>
    </location>
</feature>
<evidence type="ECO:0000256" key="7">
    <source>
        <dbReference type="ARBA" id="ARBA00022771"/>
    </source>
</evidence>
<feature type="coiled-coil region" evidence="13">
    <location>
        <begin position="611"/>
        <end position="641"/>
    </location>
</feature>
<dbReference type="InterPro" id="IPR002694">
    <property type="entry name" value="Znf_CHC2"/>
</dbReference>
<evidence type="ECO:0000256" key="4">
    <source>
        <dbReference type="ARBA" id="ARBA00022695"/>
    </source>
</evidence>
<dbReference type="InterPro" id="IPR006295">
    <property type="entry name" value="DNA_primase_DnaG"/>
</dbReference>
<proteinExistence type="inferred from homology"/>
<reference evidence="15 18" key="2">
    <citation type="submission" date="2019-07" db="EMBL/GenBank/DDBJ databases">
        <title>Comparative genomics of three clinical Ureaplasma species: analysis of their core genomes and virulence factors.</title>
        <authorList>
            <person name="Yang T."/>
            <person name="Zhang Y."/>
            <person name="Li X."/>
            <person name="Kong Y."/>
            <person name="Yu H."/>
            <person name="Ruan Z."/>
            <person name="Xie X."/>
            <person name="Zhang J."/>
        </authorList>
    </citation>
    <scope>NUCLEOTIDE SEQUENCE [LARGE SCALE GENOMIC DNA]</scope>
    <source>
        <strain evidence="15 18">132</strain>
    </source>
</reference>
<comment type="subunit">
    <text evidence="12">Monomer. Interacts with DnaB.</text>
</comment>
<dbReference type="InterPro" id="IPR013264">
    <property type="entry name" value="DNAG_N"/>
</dbReference>
<evidence type="ECO:0000313" key="18">
    <source>
        <dbReference type="Proteomes" id="UP000318231"/>
    </source>
</evidence>
<sequence>MSKITNNVFQAIRDAVNISNVIQNYIKVIKKGNNYWAICPFHNDTNESLSISDKKQIFKCFSCNHAGDVIKFVADYKKIPYVLAAQEIIRTMNLDLKLLNHLQKISPEETKKNKLFDLNKQIQKWFINFLNNKNNKHVLDYLVKRNLNQSDLEYFKIGYAPGNDQLLNLIKSNYDNLVQENDEFELNKLINNSFLVIDKKGDYHDFFNDRIIFSIYDHLNNIVGFSGRIINNEKTPKYLNTKTTLVFKKDEILYNFNNVITLDDNHQLFIVEGFMDAITTHKSNKPNVVATMGVELSNKHLETIANYGIKDLILCFDNDHAGFLATKKQVLKLANLAFNIFVVDHKNNDCKDIDEYANKYGYDATNKLLEQQLHISEFLLLDITNTNKSTPSLKHSYKQDCFEIIQKYGDIFYIDKYVDFINQTLQMDEVLLKKIIEELLIKKQSKPIQNKENEYSYVYQDKKYHKTKKQITQQSFNNKKLPLTKINKHFNHLVIILLMNRKFLNRFDSQIRNKFSRNQNLIVNIIEDFYLYNFEVNAILKDSEIFIEFINKNYAKYDEIINQFTKIIQVVKYNPKLDNLIAFELAKNSFLYEWYNNEIKHLKLTNLNLDINDNQEQIANNEKLIKQYNDEKVLLDNLINASLFHKNQ</sequence>
<dbReference type="NCBIfam" id="TIGR01391">
    <property type="entry name" value="dnaG"/>
    <property type="match status" value="1"/>
</dbReference>
<evidence type="ECO:0000256" key="2">
    <source>
        <dbReference type="ARBA" id="ARBA00022515"/>
    </source>
</evidence>
<dbReference type="InterPro" id="IPR050219">
    <property type="entry name" value="DnaG_primase"/>
</dbReference>
<feature type="domain" description="Toprim" evidence="14">
    <location>
        <begin position="266"/>
        <end position="348"/>
    </location>
</feature>
<dbReference type="HAMAP" id="MF_00974">
    <property type="entry name" value="DNA_primase_DnaG"/>
    <property type="match status" value="1"/>
</dbReference>